<evidence type="ECO:0000313" key="2">
    <source>
        <dbReference type="Proteomes" id="UP001392437"/>
    </source>
</evidence>
<dbReference type="EMBL" id="JAQQWP010000001">
    <property type="protein sequence ID" value="KAK8131959.1"/>
    <property type="molecule type" value="Genomic_DNA"/>
</dbReference>
<evidence type="ECO:0008006" key="3">
    <source>
        <dbReference type="Google" id="ProtNLM"/>
    </source>
</evidence>
<reference evidence="1 2" key="1">
    <citation type="submission" date="2023-01" db="EMBL/GenBank/DDBJ databases">
        <title>Analysis of 21 Apiospora genomes using comparative genomics revels a genus with tremendous synthesis potential of carbohydrate active enzymes and secondary metabolites.</title>
        <authorList>
            <person name="Sorensen T."/>
        </authorList>
    </citation>
    <scope>NUCLEOTIDE SEQUENCE [LARGE SCALE GENOMIC DNA]</scope>
    <source>
        <strain evidence="1 2">CBS 117206</strain>
    </source>
</reference>
<gene>
    <name evidence="1" type="ORF">PG999_000132</name>
</gene>
<dbReference type="Proteomes" id="UP001392437">
    <property type="component" value="Unassembled WGS sequence"/>
</dbReference>
<protein>
    <recommendedName>
        <fullName evidence="3">F-box domain-containing protein</fullName>
    </recommendedName>
</protein>
<sequence length="491" mass="55864">MDHIPAEIKLAIVRQLLDVSPESAHTYATVSREWQRFIEPTTFASLKLDQGRLGQARETLTPTRQTYVRKIQFTALLPDYHDLKELEESDSEKKENNEAFSDAVTSLMEFLSTWSSAHNGGIELELCAACTIDLQGYNGGMEKALWILNRRERRERCVLSYVALNDGLYHQLPELSLVRKFTCPPASVTHRRLVPRTCCEIASRFPRLRSIDWNLRDGSHDYSFRLQLRNDFAIGLSALPESIRHFTLSYVGDTTSFGHFIDDPDPLIYPGATRDPLSVALRKVSIQMEDVSLYMVAGSELLWDSDLHPNQQGHWPLLRKIELRLNVNNRTPQGEALFDFDPLEPDYDPSPGPRIASDRVVPIPAQLTPYQLALARAAGRMPNLTSLWVTIGDRIGDFITYTVEPTSGADQGSRAEFIYEGSSATTDTITQEIQEEWWNTAHVHLREGAEFHFKVVDDGRLLELRHKRDNPGRGLPQDLPEQNTIEWTRVI</sequence>
<evidence type="ECO:0000313" key="1">
    <source>
        <dbReference type="EMBL" id="KAK8131959.1"/>
    </source>
</evidence>
<proteinExistence type="predicted"/>
<keyword evidence="2" id="KW-1185">Reference proteome</keyword>
<organism evidence="1 2">
    <name type="scientific">Apiospora kogelbergensis</name>
    <dbReference type="NCBI Taxonomy" id="1337665"/>
    <lineage>
        <taxon>Eukaryota</taxon>
        <taxon>Fungi</taxon>
        <taxon>Dikarya</taxon>
        <taxon>Ascomycota</taxon>
        <taxon>Pezizomycotina</taxon>
        <taxon>Sordariomycetes</taxon>
        <taxon>Xylariomycetidae</taxon>
        <taxon>Amphisphaeriales</taxon>
        <taxon>Apiosporaceae</taxon>
        <taxon>Apiospora</taxon>
    </lineage>
</organism>
<accession>A0AAW0RB23</accession>
<dbReference type="AlphaFoldDB" id="A0AAW0RB23"/>
<comment type="caution">
    <text evidence="1">The sequence shown here is derived from an EMBL/GenBank/DDBJ whole genome shotgun (WGS) entry which is preliminary data.</text>
</comment>
<name>A0AAW0RB23_9PEZI</name>